<feature type="non-terminal residue" evidence="1">
    <location>
        <position position="83"/>
    </location>
</feature>
<keyword evidence="2" id="KW-1185">Reference proteome</keyword>
<dbReference type="EMBL" id="KV423949">
    <property type="protein sequence ID" value="KZT58630.1"/>
    <property type="molecule type" value="Genomic_DNA"/>
</dbReference>
<dbReference type="InParanoid" id="A0A165GXZ5"/>
<dbReference type="AlphaFoldDB" id="A0A165GXZ5"/>
<proteinExistence type="predicted"/>
<organism evidence="1 2">
    <name type="scientific">Calocera cornea HHB12733</name>
    <dbReference type="NCBI Taxonomy" id="1353952"/>
    <lineage>
        <taxon>Eukaryota</taxon>
        <taxon>Fungi</taxon>
        <taxon>Dikarya</taxon>
        <taxon>Basidiomycota</taxon>
        <taxon>Agaricomycotina</taxon>
        <taxon>Dacrymycetes</taxon>
        <taxon>Dacrymycetales</taxon>
        <taxon>Dacrymycetaceae</taxon>
        <taxon>Calocera</taxon>
    </lineage>
</organism>
<dbReference type="OrthoDB" id="3259294at2759"/>
<evidence type="ECO:0000313" key="1">
    <source>
        <dbReference type="EMBL" id="KZT58630.1"/>
    </source>
</evidence>
<gene>
    <name evidence="1" type="ORF">CALCODRAFT_415108</name>
</gene>
<protein>
    <submittedName>
        <fullName evidence="1">Uncharacterized protein</fullName>
    </submittedName>
</protein>
<sequence length="83" mass="9643">MRMACVVPDISGTSLPRKDLGGVRNEAWCQAMLLFFHPWRTFEGLKDNAQSWSQSFENTTFDPFHKNIMENMEVMNDSKEARD</sequence>
<name>A0A165GXZ5_9BASI</name>
<reference evidence="1 2" key="1">
    <citation type="journal article" date="2016" name="Mol. Biol. Evol.">
        <title>Comparative Genomics of Early-Diverging Mushroom-Forming Fungi Provides Insights into the Origins of Lignocellulose Decay Capabilities.</title>
        <authorList>
            <person name="Nagy L.G."/>
            <person name="Riley R."/>
            <person name="Tritt A."/>
            <person name="Adam C."/>
            <person name="Daum C."/>
            <person name="Floudas D."/>
            <person name="Sun H."/>
            <person name="Yadav J.S."/>
            <person name="Pangilinan J."/>
            <person name="Larsson K.H."/>
            <person name="Matsuura K."/>
            <person name="Barry K."/>
            <person name="Labutti K."/>
            <person name="Kuo R."/>
            <person name="Ohm R.A."/>
            <person name="Bhattacharya S.S."/>
            <person name="Shirouzu T."/>
            <person name="Yoshinaga Y."/>
            <person name="Martin F.M."/>
            <person name="Grigoriev I.V."/>
            <person name="Hibbett D.S."/>
        </authorList>
    </citation>
    <scope>NUCLEOTIDE SEQUENCE [LARGE SCALE GENOMIC DNA]</scope>
    <source>
        <strain evidence="1 2">HHB12733</strain>
    </source>
</reference>
<evidence type="ECO:0000313" key="2">
    <source>
        <dbReference type="Proteomes" id="UP000076842"/>
    </source>
</evidence>
<accession>A0A165GXZ5</accession>
<dbReference type="Proteomes" id="UP000076842">
    <property type="component" value="Unassembled WGS sequence"/>
</dbReference>